<dbReference type="Pfam" id="PF22725">
    <property type="entry name" value="GFO_IDH_MocA_C3"/>
    <property type="match status" value="1"/>
</dbReference>
<gene>
    <name evidence="3" type="ORF">SAMN06265374_1077</name>
</gene>
<dbReference type="SUPFAM" id="SSF55347">
    <property type="entry name" value="Glyceraldehyde-3-phosphate dehydrogenase-like, C-terminal domain"/>
    <property type="match status" value="1"/>
</dbReference>
<evidence type="ECO:0000259" key="2">
    <source>
        <dbReference type="Pfam" id="PF22725"/>
    </source>
</evidence>
<dbReference type="InterPro" id="IPR036291">
    <property type="entry name" value="NAD(P)-bd_dom_sf"/>
</dbReference>
<dbReference type="InterPro" id="IPR000683">
    <property type="entry name" value="Gfo/Idh/MocA-like_OxRdtase_N"/>
</dbReference>
<dbReference type="Proteomes" id="UP001157914">
    <property type="component" value="Unassembled WGS sequence"/>
</dbReference>
<comment type="caution">
    <text evidence="3">The sequence shown here is derived from an EMBL/GenBank/DDBJ whole genome shotgun (WGS) entry which is preliminary data.</text>
</comment>
<dbReference type="SUPFAM" id="SSF51735">
    <property type="entry name" value="NAD(P)-binding Rossmann-fold domains"/>
    <property type="match status" value="1"/>
</dbReference>
<dbReference type="RefSeq" id="WP_155191625.1">
    <property type="nucleotide sequence ID" value="NZ_BAAAEA010000001.1"/>
</dbReference>
<dbReference type="Pfam" id="PF01408">
    <property type="entry name" value="GFO_IDH_MocA"/>
    <property type="match status" value="1"/>
</dbReference>
<dbReference type="PANTHER" id="PTHR43377:SF1">
    <property type="entry name" value="BILIVERDIN REDUCTASE A"/>
    <property type="match status" value="1"/>
</dbReference>
<proteinExistence type="predicted"/>
<sequence>MIWVLVIGLGNMGLSHALAHTKGTSKLAGLVARGPRPDLPEALSDVPYFTDVDQALAAAKPDLVVIASYTESHKPYALKALRSGAHVFCEKPLAASVDDAQEIVDLAVETGRKLMIGYILRHHPGWVKLVEEARALGGPYVFRMNLNQQSRGPTWETHKSLMKSVSPIVDCGVHYVDVMCQITDAKPVKVHGMGVRLSDEIAADMYNYGHFQVTFEDGSVGWYEAGWGPMMSETAHFVKDIVTPNGSVSITDVKDEGSDDVDGHTSAGKLLVHTLTGDRLVSLPDEPGHQDLCDAEQAAMIRAIEDDIDLTRHMNDAVQSLRICLAADESIRTGVAVDLSGA</sequence>
<keyword evidence="4" id="KW-1185">Reference proteome</keyword>
<dbReference type="Gene3D" id="3.30.360.10">
    <property type="entry name" value="Dihydrodipicolinate Reductase, domain 2"/>
    <property type="match status" value="1"/>
</dbReference>
<dbReference type="PANTHER" id="PTHR43377">
    <property type="entry name" value="BILIVERDIN REDUCTASE A"/>
    <property type="match status" value="1"/>
</dbReference>
<evidence type="ECO:0000313" key="4">
    <source>
        <dbReference type="Proteomes" id="UP001157914"/>
    </source>
</evidence>
<name>A0ABY1NGN1_9HYPH</name>
<dbReference type="InterPro" id="IPR055170">
    <property type="entry name" value="GFO_IDH_MocA-like_dom"/>
</dbReference>
<dbReference type="InterPro" id="IPR051450">
    <property type="entry name" value="Gfo/Idh/MocA_Oxidoreductases"/>
</dbReference>
<accession>A0ABY1NGN1</accession>
<evidence type="ECO:0000313" key="3">
    <source>
        <dbReference type="EMBL" id="SMP09252.1"/>
    </source>
</evidence>
<protein>
    <submittedName>
        <fullName evidence="3">Predicted dehydrogenase</fullName>
    </submittedName>
</protein>
<organism evidence="3 4">
    <name type="scientific">Roseibium denhamense</name>
    <dbReference type="NCBI Taxonomy" id="76305"/>
    <lineage>
        <taxon>Bacteria</taxon>
        <taxon>Pseudomonadati</taxon>
        <taxon>Pseudomonadota</taxon>
        <taxon>Alphaproteobacteria</taxon>
        <taxon>Hyphomicrobiales</taxon>
        <taxon>Stappiaceae</taxon>
        <taxon>Roseibium</taxon>
    </lineage>
</organism>
<reference evidence="3 4" key="1">
    <citation type="submission" date="2017-05" db="EMBL/GenBank/DDBJ databases">
        <authorList>
            <person name="Varghese N."/>
            <person name="Submissions S."/>
        </authorList>
    </citation>
    <scope>NUCLEOTIDE SEQUENCE [LARGE SCALE GENOMIC DNA]</scope>
    <source>
        <strain evidence="3 4">DSM 15949</strain>
    </source>
</reference>
<evidence type="ECO:0000259" key="1">
    <source>
        <dbReference type="Pfam" id="PF01408"/>
    </source>
</evidence>
<dbReference type="EMBL" id="FXTT01000001">
    <property type="protein sequence ID" value="SMP09252.1"/>
    <property type="molecule type" value="Genomic_DNA"/>
</dbReference>
<feature type="domain" description="Gfo/Idh/MocA-like oxidoreductase N-terminal" evidence="1">
    <location>
        <begin position="4"/>
        <end position="118"/>
    </location>
</feature>
<dbReference type="Gene3D" id="3.40.50.720">
    <property type="entry name" value="NAD(P)-binding Rossmann-like Domain"/>
    <property type="match status" value="1"/>
</dbReference>
<feature type="domain" description="GFO/IDH/MocA-like oxidoreductase" evidence="2">
    <location>
        <begin position="132"/>
        <end position="227"/>
    </location>
</feature>